<dbReference type="PANTHER" id="PTHR37031:SF2">
    <property type="entry name" value="PHOD-LIKE PHOSPHATASE METALLOPHOSPHATASE DOMAIN-CONTAINING PROTEIN"/>
    <property type="match status" value="1"/>
</dbReference>
<dbReference type="InterPro" id="IPR038607">
    <property type="entry name" value="PhoD-like_sf"/>
</dbReference>
<comment type="caution">
    <text evidence="1">The sequence shown here is derived from an EMBL/GenBank/DDBJ whole genome shotgun (WGS) entry which is preliminary data.</text>
</comment>
<sequence>MLPFVLAGPIVRRVDASSATFWIALSEPATVQAVIWLGADQDSTGPGTVASNSATVARSDTVPARKWGEHLYTATVTARTDGGAGMNPGALFSYDLLVNGSGLRDLGLLADDSGEGGGIHAGAPARLALGYRTDRLPTFAGPAADIPGLRLAHTSCRKPHGPGPDALAWLDDIIAGERPGLPERPQLLLLTGDQIYADDVAAPLLPMLQAVAGEILGYTETVPLTETEHAEVTELPTLRRDRLTAEVARFTSTAARSHLLGFGEFAAMYLACWSPRVWRTLPATATLFADVPPERRDALHLTDLGGKTDEQKKESVAKAVDERTAVDGFAGTVARVARVLANCATYMIFDDHEITDDWYISAPWRARTLTSPLGRAVIRNGLMAYAVFQAPGNDPDHWLIPQTAGPPEAPGLTLHLAMGTLLAERAAKSTEHPEKIDELLRLVKPPRPPEGQPEPGAEAKARKELRFHFTIDGPRHRILVLDTRTRRTYESAIRDSPPQLLGESLDAMLPAGPLPGDREVLIVVSAVPLLFPRIFDALVQPAAAAFFDFKNHLSGAATFDPANPRPVIVGSEQWDVEGWGAHEGAFHATLRRLATYPRVVVLGGDVHFASSLVCDLWTRGDDTARSRILQCTSSAAKNQPDEGQRAVLRAQRSAQRLLRGPAVERLGWDAAHGVVLPPGAAISPGRRGRLLSRPAFVPARDWPAGTTIAAGNPPDVRYRISVLRDERPTAAMGVGAPVSPSLPAMNAADPIVTYASVAAAHQQLLAQLQDPVRLMVFRSNVGLVSFAPSPTGAGEYVATHTLLSPVGDGATGSGFTQHGVDLARTAAAPPPALIAGG</sequence>
<evidence type="ECO:0000313" key="1">
    <source>
        <dbReference type="EMBL" id="GIE23641.1"/>
    </source>
</evidence>
<dbReference type="SUPFAM" id="SSF56300">
    <property type="entry name" value="Metallo-dependent phosphatases"/>
    <property type="match status" value="1"/>
</dbReference>
<dbReference type="InterPro" id="IPR029052">
    <property type="entry name" value="Metallo-depent_PP-like"/>
</dbReference>
<protein>
    <recommendedName>
        <fullName evidence="3">PhoD-like phosphatase</fullName>
    </recommendedName>
</protein>
<evidence type="ECO:0000313" key="2">
    <source>
        <dbReference type="Proteomes" id="UP000603200"/>
    </source>
</evidence>
<dbReference type="PANTHER" id="PTHR37031">
    <property type="entry name" value="METALLOPHOSPHATASE BINDING DOMAIN PROTEIN"/>
    <property type="match status" value="1"/>
</dbReference>
<dbReference type="Gene3D" id="3.60.21.70">
    <property type="entry name" value="PhoD-like phosphatase"/>
    <property type="match status" value="1"/>
</dbReference>
<evidence type="ECO:0008006" key="3">
    <source>
        <dbReference type="Google" id="ProtNLM"/>
    </source>
</evidence>
<organism evidence="1 2">
    <name type="scientific">Winogradskya humida</name>
    <dbReference type="NCBI Taxonomy" id="113566"/>
    <lineage>
        <taxon>Bacteria</taxon>
        <taxon>Bacillati</taxon>
        <taxon>Actinomycetota</taxon>
        <taxon>Actinomycetes</taxon>
        <taxon>Micromonosporales</taxon>
        <taxon>Micromonosporaceae</taxon>
        <taxon>Winogradskya</taxon>
    </lineage>
</organism>
<dbReference type="RefSeq" id="WP_203840696.1">
    <property type="nucleotide sequence ID" value="NZ_BAAATV010000013.1"/>
</dbReference>
<name>A0ABQ3ZYI1_9ACTN</name>
<dbReference type="Proteomes" id="UP000603200">
    <property type="component" value="Unassembled WGS sequence"/>
</dbReference>
<proteinExistence type="predicted"/>
<reference evidence="1 2" key="1">
    <citation type="submission" date="2021-01" db="EMBL/GenBank/DDBJ databases">
        <title>Whole genome shotgun sequence of Actinoplanes humidus NBRC 14915.</title>
        <authorList>
            <person name="Komaki H."/>
            <person name="Tamura T."/>
        </authorList>
    </citation>
    <scope>NUCLEOTIDE SEQUENCE [LARGE SCALE GENOMIC DNA]</scope>
    <source>
        <strain evidence="1 2">NBRC 14915</strain>
    </source>
</reference>
<dbReference type="EMBL" id="BOMN01000093">
    <property type="protein sequence ID" value="GIE23641.1"/>
    <property type="molecule type" value="Genomic_DNA"/>
</dbReference>
<gene>
    <name evidence="1" type="ORF">Ahu01nite_067430</name>
</gene>
<accession>A0ABQ3ZYI1</accession>
<keyword evidence="2" id="KW-1185">Reference proteome</keyword>